<evidence type="ECO:0000256" key="5">
    <source>
        <dbReference type="ARBA" id="ARBA00023054"/>
    </source>
</evidence>
<feature type="coiled-coil region" evidence="9">
    <location>
        <begin position="285"/>
        <end position="312"/>
    </location>
</feature>
<keyword evidence="4 8" id="KW-0067">ATP-binding</keyword>
<keyword evidence="6 8" id="KW-0505">Motor protein</keyword>
<feature type="region of interest" description="Disordered" evidence="10">
    <location>
        <begin position="1"/>
        <end position="22"/>
    </location>
</feature>
<dbReference type="GO" id="GO:0003777">
    <property type="term" value="F:microtubule motor activity"/>
    <property type="evidence" value="ECO:0007669"/>
    <property type="project" value="InterPro"/>
</dbReference>
<evidence type="ECO:0000256" key="3">
    <source>
        <dbReference type="ARBA" id="ARBA00022741"/>
    </source>
</evidence>
<dbReference type="SUPFAM" id="SSF52540">
    <property type="entry name" value="P-loop containing nucleoside triphosphate hydrolases"/>
    <property type="match status" value="1"/>
</dbReference>
<evidence type="ECO:0000259" key="11">
    <source>
        <dbReference type="PROSITE" id="PS50067"/>
    </source>
</evidence>
<dbReference type="SMART" id="SM00129">
    <property type="entry name" value="KISc"/>
    <property type="match status" value="1"/>
</dbReference>
<evidence type="ECO:0000256" key="1">
    <source>
        <dbReference type="ARBA" id="ARBA00004496"/>
    </source>
</evidence>
<dbReference type="InterPro" id="IPR027640">
    <property type="entry name" value="Kinesin-like_fam"/>
</dbReference>
<evidence type="ECO:0000256" key="9">
    <source>
        <dbReference type="SAM" id="Coils"/>
    </source>
</evidence>
<dbReference type="EMBL" id="LGRX02016570">
    <property type="protein sequence ID" value="KAK3261910.1"/>
    <property type="molecule type" value="Genomic_DNA"/>
</dbReference>
<keyword evidence="2" id="KW-0963">Cytoplasm</keyword>
<dbReference type="PANTHER" id="PTHR47969">
    <property type="entry name" value="CHROMOSOME-ASSOCIATED KINESIN KIF4A-RELATED"/>
    <property type="match status" value="1"/>
</dbReference>
<evidence type="ECO:0000313" key="12">
    <source>
        <dbReference type="EMBL" id="KAK3261910.1"/>
    </source>
</evidence>
<keyword evidence="8" id="KW-0493">Microtubule</keyword>
<dbReference type="PANTHER" id="PTHR47969:SF15">
    <property type="entry name" value="CHROMOSOME-ASSOCIATED KINESIN KIF4A-RELATED"/>
    <property type="match status" value="1"/>
</dbReference>
<dbReference type="InterPro" id="IPR027417">
    <property type="entry name" value="P-loop_NTPase"/>
</dbReference>
<feature type="non-terminal residue" evidence="12">
    <location>
        <position position="1"/>
    </location>
</feature>
<dbReference type="GO" id="GO:0005524">
    <property type="term" value="F:ATP binding"/>
    <property type="evidence" value="ECO:0007669"/>
    <property type="project" value="UniProtKB-KW"/>
</dbReference>
<evidence type="ECO:0000313" key="13">
    <source>
        <dbReference type="Proteomes" id="UP001190700"/>
    </source>
</evidence>
<dbReference type="InterPro" id="IPR036961">
    <property type="entry name" value="Kinesin_motor_dom_sf"/>
</dbReference>
<keyword evidence="5 9" id="KW-0175">Coiled coil</keyword>
<keyword evidence="13" id="KW-1185">Reference proteome</keyword>
<dbReference type="GO" id="GO:0007018">
    <property type="term" value="P:microtubule-based movement"/>
    <property type="evidence" value="ECO:0007669"/>
    <property type="project" value="InterPro"/>
</dbReference>
<feature type="compositionally biased region" description="Polar residues" evidence="10">
    <location>
        <begin position="492"/>
        <end position="507"/>
    </location>
</feature>
<dbReference type="PROSITE" id="PS00411">
    <property type="entry name" value="KINESIN_MOTOR_1"/>
    <property type="match status" value="1"/>
</dbReference>
<comment type="similarity">
    <text evidence="7 8">Belongs to the TRAFAC class myosin-kinesin ATPase superfamily. Kinesin family.</text>
</comment>
<feature type="compositionally biased region" description="Basic and acidic residues" evidence="10">
    <location>
        <begin position="939"/>
        <end position="951"/>
    </location>
</feature>
<comment type="caution">
    <text evidence="12">The sequence shown here is derived from an EMBL/GenBank/DDBJ whole genome shotgun (WGS) entry which is preliminary data.</text>
</comment>
<proteinExistence type="inferred from homology"/>
<comment type="caution">
    <text evidence="7">Lacks conserved residue(s) required for the propagation of feature annotation.</text>
</comment>
<gene>
    <name evidence="12" type="ORF">CYMTET_29213</name>
</gene>
<reference evidence="12 13" key="1">
    <citation type="journal article" date="2015" name="Genome Biol. Evol.">
        <title>Comparative Genomics of a Bacterivorous Green Alga Reveals Evolutionary Causalities and Consequences of Phago-Mixotrophic Mode of Nutrition.</title>
        <authorList>
            <person name="Burns J.A."/>
            <person name="Paasch A."/>
            <person name="Narechania A."/>
            <person name="Kim E."/>
        </authorList>
    </citation>
    <scope>NUCLEOTIDE SEQUENCE [LARGE SCALE GENOMIC DNA]</scope>
    <source>
        <strain evidence="12 13">PLY_AMNH</strain>
    </source>
</reference>
<dbReference type="GO" id="GO:0005874">
    <property type="term" value="C:microtubule"/>
    <property type="evidence" value="ECO:0007669"/>
    <property type="project" value="UniProtKB-KW"/>
</dbReference>
<name>A0AAE0FLK3_9CHLO</name>
<dbReference type="InterPro" id="IPR019821">
    <property type="entry name" value="Kinesin_motor_CS"/>
</dbReference>
<evidence type="ECO:0000256" key="7">
    <source>
        <dbReference type="PROSITE-ProRule" id="PRU00283"/>
    </source>
</evidence>
<feature type="region of interest" description="Disordered" evidence="10">
    <location>
        <begin position="476"/>
        <end position="546"/>
    </location>
</feature>
<dbReference type="GO" id="GO:0005737">
    <property type="term" value="C:cytoplasm"/>
    <property type="evidence" value="ECO:0007669"/>
    <property type="project" value="UniProtKB-SubCell"/>
</dbReference>
<dbReference type="Pfam" id="PF00225">
    <property type="entry name" value="Kinesin"/>
    <property type="match status" value="1"/>
</dbReference>
<comment type="subcellular location">
    <subcellularLocation>
        <location evidence="1">Cytoplasm</location>
    </subcellularLocation>
</comment>
<evidence type="ECO:0000256" key="8">
    <source>
        <dbReference type="RuleBase" id="RU000394"/>
    </source>
</evidence>
<dbReference type="GO" id="GO:0051231">
    <property type="term" value="P:spindle elongation"/>
    <property type="evidence" value="ECO:0007669"/>
    <property type="project" value="TreeGrafter"/>
</dbReference>
<sequence length="960" mass="105091">SGKTHSMLGEEGDPGAQPESGLIPRVVKGVLEKAAMVNSAPKSGASTEIMVCCTYIEIYQERLVDLLVPGDEKPAHMIGPTDQLRIRSHPDLGVYVQNALEEEVSTPEEVFKLMHNGNAKRRTGAHYLNERSSRSHAIFTIKVCEMVKAAGRRVLRRMSKINLVDLAGSERQKETHAEGVRLQESAAINKSLHTLQRVLVHLQSSSKHDDGALLKRSSSKKLAPATPIIPFRESKLTRILAESLTGGSFCIMLACIIANDALLGQTEGTLGYASDARRIKQVVRRNKRLERAEKVQREVESLQLQLEQAQARSASNPEESRRATEVYEDKIGALMTYIDETTRAQNEAVELLQAERAALASHLAPPACLVLRLRALGAPCTPLLSELERDLRREEAEFHQQRSFVIALEQKLKELLEEAAEGQSAAKNADRERELERVLVRLRAVQGESQSLKERKKRIADLHVRLRAVTEEAEAWITANPPAPPLTPKTPGSDSTRASSLGDSTKTLILGTPDADDLPLTGSPVKTKPSSWLAGSRPSTGRHRDSSNALLLGLEPTELEWYEEGLCFDDTDSMPGGSRETAVMEVVMLAERGEGGRHGNAAERVRGERRGGMGMQLKGVKAGAAWGGAEGVKKHCDEGMQRLKAYELDEQMGEEEGARGIAVYHLMALVNDLPKPDLTGSQEASLEGTFRAGAGKSKGIDLTKSMGKARLAWGDTRAIDCVGYAVERLETTLAVASNHKAMTMERLLLENQQLKEELYRQQQLVLLRDRQLEEAHMMAEEANEAVDSTQAESNVLELRITAFEQERGTLEQQVAAGAEDRSQLAAAAADREAELLAQVSALMAEKEELQRRAQGGTDPAVKPRRDIDLAEQADLLEKVERVAEKAGQRVAAAGLSKAEQSAKSMLRSHESSYAQGAENLKTEAALMREATHTLNAAVKELKKPPSSEPQKKQSKACTIS</sequence>
<feature type="coiled-coil region" evidence="9">
    <location>
        <begin position="405"/>
        <end position="432"/>
    </location>
</feature>
<dbReference type="InterPro" id="IPR001752">
    <property type="entry name" value="Kinesin_motor_dom"/>
</dbReference>
<dbReference type="AlphaFoldDB" id="A0AAE0FLK3"/>
<protein>
    <recommendedName>
        <fullName evidence="8">Kinesin-like protein</fullName>
    </recommendedName>
</protein>
<dbReference type="PRINTS" id="PR00380">
    <property type="entry name" value="KINESINHEAVY"/>
</dbReference>
<dbReference type="PROSITE" id="PS50067">
    <property type="entry name" value="KINESIN_MOTOR_2"/>
    <property type="match status" value="1"/>
</dbReference>
<organism evidence="12 13">
    <name type="scientific">Cymbomonas tetramitiformis</name>
    <dbReference type="NCBI Taxonomy" id="36881"/>
    <lineage>
        <taxon>Eukaryota</taxon>
        <taxon>Viridiplantae</taxon>
        <taxon>Chlorophyta</taxon>
        <taxon>Pyramimonadophyceae</taxon>
        <taxon>Pyramimonadales</taxon>
        <taxon>Pyramimonadaceae</taxon>
        <taxon>Cymbomonas</taxon>
    </lineage>
</organism>
<evidence type="ECO:0000256" key="6">
    <source>
        <dbReference type="ARBA" id="ARBA00023175"/>
    </source>
</evidence>
<feature type="coiled-coil region" evidence="9">
    <location>
        <begin position="744"/>
        <end position="806"/>
    </location>
</feature>
<keyword evidence="3 8" id="KW-0547">Nucleotide-binding</keyword>
<evidence type="ECO:0000256" key="4">
    <source>
        <dbReference type="ARBA" id="ARBA00022840"/>
    </source>
</evidence>
<accession>A0AAE0FLK3</accession>
<dbReference type="GO" id="GO:0005875">
    <property type="term" value="C:microtubule associated complex"/>
    <property type="evidence" value="ECO:0007669"/>
    <property type="project" value="TreeGrafter"/>
</dbReference>
<dbReference type="Gene3D" id="3.40.850.10">
    <property type="entry name" value="Kinesin motor domain"/>
    <property type="match status" value="1"/>
</dbReference>
<evidence type="ECO:0000256" key="10">
    <source>
        <dbReference type="SAM" id="MobiDB-lite"/>
    </source>
</evidence>
<dbReference type="GO" id="GO:0007052">
    <property type="term" value="P:mitotic spindle organization"/>
    <property type="evidence" value="ECO:0007669"/>
    <property type="project" value="TreeGrafter"/>
</dbReference>
<feature type="domain" description="Kinesin motor" evidence="11">
    <location>
        <begin position="1"/>
        <end position="279"/>
    </location>
</feature>
<feature type="region of interest" description="Disordered" evidence="10">
    <location>
        <begin position="939"/>
        <end position="960"/>
    </location>
</feature>
<dbReference type="Proteomes" id="UP001190700">
    <property type="component" value="Unassembled WGS sequence"/>
</dbReference>
<evidence type="ECO:0000256" key="2">
    <source>
        <dbReference type="ARBA" id="ARBA00022490"/>
    </source>
</evidence>
<dbReference type="GO" id="GO:0008017">
    <property type="term" value="F:microtubule binding"/>
    <property type="evidence" value="ECO:0007669"/>
    <property type="project" value="InterPro"/>
</dbReference>